<dbReference type="EMBL" id="BAPF01000001">
    <property type="protein sequence ID" value="GBQ74814.1"/>
    <property type="molecule type" value="Genomic_DNA"/>
</dbReference>
<comment type="caution">
    <text evidence="1">The sequence shown here is derived from an EMBL/GenBank/DDBJ whole genome shotgun (WGS) entry which is preliminary data.</text>
</comment>
<sequence>MPLKLPNISSYPLPDETSDCYVPVRHCNEHGAMTKTHLSSVLANLRHAGHSDDQIISIRDQYRTHGHASLPWSANRPAEWIEDTLRPEGWAGTITDEHGDVA</sequence>
<reference evidence="1" key="1">
    <citation type="submission" date="2013-04" db="EMBL/GenBank/DDBJ databases">
        <title>The genome sequencing project of 58 acetic acid bacteria.</title>
        <authorList>
            <person name="Okamoto-Kainuma A."/>
            <person name="Ishikawa M."/>
            <person name="Umino S."/>
            <person name="Koizumi Y."/>
            <person name="Shiwa Y."/>
            <person name="Yoshikawa H."/>
            <person name="Matsutani M."/>
            <person name="Matsushita K."/>
        </authorList>
    </citation>
    <scope>NUCLEOTIDE SEQUENCE</scope>
    <source>
        <strain evidence="1">DSM 14337</strain>
    </source>
</reference>
<protein>
    <submittedName>
        <fullName evidence="1">Uncharacterized protein</fullName>
    </submittedName>
</protein>
<evidence type="ECO:0000313" key="2">
    <source>
        <dbReference type="Proteomes" id="UP001065047"/>
    </source>
</evidence>
<name>A0ABQ0PKV3_9PROT</name>
<proteinExistence type="predicted"/>
<dbReference type="Proteomes" id="UP001065047">
    <property type="component" value="Unassembled WGS sequence"/>
</dbReference>
<accession>A0ABQ0PKV3</accession>
<keyword evidence="2" id="KW-1185">Reference proteome</keyword>
<evidence type="ECO:0000313" key="1">
    <source>
        <dbReference type="EMBL" id="GBQ74814.1"/>
    </source>
</evidence>
<gene>
    <name evidence="1" type="ORF">AA14337_0020</name>
</gene>
<organism evidence="1 2">
    <name type="scientific">Acetobacter malorum DSM 14337</name>
    <dbReference type="NCBI Taxonomy" id="1307910"/>
    <lineage>
        <taxon>Bacteria</taxon>
        <taxon>Pseudomonadati</taxon>
        <taxon>Pseudomonadota</taxon>
        <taxon>Alphaproteobacteria</taxon>
        <taxon>Acetobacterales</taxon>
        <taxon>Acetobacteraceae</taxon>
        <taxon>Acetobacter</taxon>
    </lineage>
</organism>